<dbReference type="RefSeq" id="WP_091106042.1">
    <property type="nucleotide sequence ID" value="NZ_FOBF01000044.1"/>
</dbReference>
<protein>
    <submittedName>
        <fullName evidence="1">Uncharacterized protein</fullName>
    </submittedName>
</protein>
<dbReference type="OrthoDB" id="3523798at2"/>
<accession>A0A1H8JY24</accession>
<dbReference type="InterPro" id="IPR046193">
    <property type="entry name" value="DUF6221"/>
</dbReference>
<dbReference type="Pfam" id="PF19730">
    <property type="entry name" value="DUF6221"/>
    <property type="match status" value="1"/>
</dbReference>
<organism evidence="1 2">
    <name type="scientific">Nonomuraea pusilla</name>
    <dbReference type="NCBI Taxonomy" id="46177"/>
    <lineage>
        <taxon>Bacteria</taxon>
        <taxon>Bacillati</taxon>
        <taxon>Actinomycetota</taxon>
        <taxon>Actinomycetes</taxon>
        <taxon>Streptosporangiales</taxon>
        <taxon>Streptosporangiaceae</taxon>
        <taxon>Nonomuraea</taxon>
    </lineage>
</organism>
<dbReference type="Proteomes" id="UP000198953">
    <property type="component" value="Unassembled WGS sequence"/>
</dbReference>
<dbReference type="AlphaFoldDB" id="A0A1H8JY24"/>
<evidence type="ECO:0000313" key="1">
    <source>
        <dbReference type="EMBL" id="SEN85501.1"/>
    </source>
</evidence>
<reference evidence="1 2" key="1">
    <citation type="submission" date="2016-10" db="EMBL/GenBank/DDBJ databases">
        <authorList>
            <person name="de Groot N.N."/>
        </authorList>
    </citation>
    <scope>NUCLEOTIDE SEQUENCE [LARGE SCALE GENOMIC DNA]</scope>
    <source>
        <strain evidence="1 2">DSM 43357</strain>
    </source>
</reference>
<dbReference type="EMBL" id="FOBF01000044">
    <property type="protein sequence ID" value="SEN85501.1"/>
    <property type="molecule type" value="Genomic_DNA"/>
</dbReference>
<keyword evidence="2" id="KW-1185">Reference proteome</keyword>
<evidence type="ECO:0000313" key="2">
    <source>
        <dbReference type="Proteomes" id="UP000198953"/>
    </source>
</evidence>
<sequence>MSDLLSWLKATIEGDKAAAEAATPGPWTVDDPSEFESGLEIEAPDATVAGHGHYCGGVWKQADADHMCRHDPQDTIARCDAELFILSCHEGPHECVSPDDNCLWIECEDDCPTLKALARGRRHRSGFNPAWLES</sequence>
<proteinExistence type="predicted"/>
<name>A0A1H8JY24_9ACTN</name>
<dbReference type="STRING" id="46177.SAMN05660976_08468"/>
<gene>
    <name evidence="1" type="ORF">SAMN05660976_08468</name>
</gene>